<protein>
    <submittedName>
        <fullName evidence="1">Uncharacterized protein</fullName>
    </submittedName>
</protein>
<sequence length="145" mass="15579">MTDGNFANGAAYAAFAIAVEAGSLQGEDIRAGFASTPAEEIDPIQEKQNIQYAYDNAEKLGIDIPEGHEWEYSDKYAVGKMNSRGGVIKSSIREIQSLDEMAAGEQYFGALTYVNDNATVYYRGSGIAAYLESTTMTPEGLAIGI</sequence>
<organism evidence="1 2">
    <name type="scientific">Microbulbifer okhotskensis</name>
    <dbReference type="NCBI Taxonomy" id="2926617"/>
    <lineage>
        <taxon>Bacteria</taxon>
        <taxon>Pseudomonadati</taxon>
        <taxon>Pseudomonadota</taxon>
        <taxon>Gammaproteobacteria</taxon>
        <taxon>Cellvibrionales</taxon>
        <taxon>Microbulbiferaceae</taxon>
        <taxon>Microbulbifer</taxon>
    </lineage>
</organism>
<dbReference type="RefSeq" id="WP_252470604.1">
    <property type="nucleotide sequence ID" value="NZ_JALBWM010000074.1"/>
</dbReference>
<accession>A0A9X2EQ16</accession>
<dbReference type="EMBL" id="JALBWM010000074">
    <property type="protein sequence ID" value="MCO1335665.1"/>
    <property type="molecule type" value="Genomic_DNA"/>
</dbReference>
<dbReference type="Proteomes" id="UP001139028">
    <property type="component" value="Unassembled WGS sequence"/>
</dbReference>
<proteinExistence type="predicted"/>
<comment type="caution">
    <text evidence="1">The sequence shown here is derived from an EMBL/GenBank/DDBJ whole genome shotgun (WGS) entry which is preliminary data.</text>
</comment>
<name>A0A9X2EQ16_9GAMM</name>
<keyword evidence="2" id="KW-1185">Reference proteome</keyword>
<reference evidence="1" key="1">
    <citation type="journal article" date="2022" name="Arch. Microbiol.">
        <title>Microbulbifer okhotskensis sp. nov., isolated from a deep bottom sediment of the Okhotsk Sea.</title>
        <authorList>
            <person name="Romanenko L."/>
            <person name="Kurilenko V."/>
            <person name="Otstavnykh N."/>
            <person name="Velansky P."/>
            <person name="Isaeva M."/>
            <person name="Mikhailov V."/>
        </authorList>
    </citation>
    <scope>NUCLEOTIDE SEQUENCE</scope>
    <source>
        <strain evidence="1">OS29</strain>
    </source>
</reference>
<evidence type="ECO:0000313" key="2">
    <source>
        <dbReference type="Proteomes" id="UP001139028"/>
    </source>
</evidence>
<gene>
    <name evidence="1" type="ORF">MO867_15110</name>
</gene>
<dbReference type="AlphaFoldDB" id="A0A9X2EQ16"/>
<evidence type="ECO:0000313" key="1">
    <source>
        <dbReference type="EMBL" id="MCO1335665.1"/>
    </source>
</evidence>